<feature type="compositionally biased region" description="Low complexity" evidence="1">
    <location>
        <begin position="26"/>
        <end position="37"/>
    </location>
</feature>
<reference evidence="2 3" key="1">
    <citation type="submission" date="2019-03" db="EMBL/GenBank/DDBJ databases">
        <title>Paraburkholderia sp. isolated from native Mimosa gymnas in Guartela State Park, Brazil.</title>
        <authorList>
            <person name="Paulitsch F."/>
            <person name="Hungria M."/>
            <person name="Delamuta J.R.M."/>
            <person name="Ribeiro R.A."/>
            <person name="Dall'Agnol R."/>
            <person name="Silva J.S.B."/>
        </authorList>
    </citation>
    <scope>NUCLEOTIDE SEQUENCE [LARGE SCALE GENOMIC DNA]</scope>
    <source>
        <strain evidence="2 3">CNPSo 3008</strain>
    </source>
</reference>
<evidence type="ECO:0000313" key="2">
    <source>
        <dbReference type="EMBL" id="TDG10113.1"/>
    </source>
</evidence>
<evidence type="ECO:0000313" key="3">
    <source>
        <dbReference type="Proteomes" id="UP000295606"/>
    </source>
</evidence>
<dbReference type="Proteomes" id="UP000295606">
    <property type="component" value="Unassembled WGS sequence"/>
</dbReference>
<sequence>MVAALAAPTVTFAQSSGPLARAQVRSGGVSDGSSASSQKAIPGLAPSRGTDAPGNNALPASTTVSAAANATSGYGTPGATSSDSGMGAGSSRSVPPKSVNSSSTSPTVAFGVNNTLATPSTVSPAVHRN</sequence>
<name>A0A4R5LKJ2_9BURK</name>
<comment type="caution">
    <text evidence="2">The sequence shown here is derived from an EMBL/GenBank/DDBJ whole genome shotgun (WGS) entry which is preliminary data.</text>
</comment>
<feature type="region of interest" description="Disordered" evidence="1">
    <location>
        <begin position="12"/>
        <end position="129"/>
    </location>
</feature>
<organism evidence="2 3">
    <name type="scientific">Paraburkholderia guartelaensis</name>
    <dbReference type="NCBI Taxonomy" id="2546446"/>
    <lineage>
        <taxon>Bacteria</taxon>
        <taxon>Pseudomonadati</taxon>
        <taxon>Pseudomonadota</taxon>
        <taxon>Betaproteobacteria</taxon>
        <taxon>Burkholderiales</taxon>
        <taxon>Burkholderiaceae</taxon>
        <taxon>Paraburkholderia</taxon>
    </lineage>
</organism>
<protein>
    <submittedName>
        <fullName evidence="2">Uncharacterized protein</fullName>
    </submittedName>
</protein>
<accession>A0A4R5LKJ2</accession>
<feature type="compositionally biased region" description="Polar residues" evidence="1">
    <location>
        <begin position="78"/>
        <end position="123"/>
    </location>
</feature>
<dbReference type="OrthoDB" id="9114304at2"/>
<gene>
    <name evidence="2" type="ORF">E1N52_04575</name>
</gene>
<feature type="compositionally biased region" description="Low complexity" evidence="1">
    <location>
        <begin position="60"/>
        <end position="72"/>
    </location>
</feature>
<proteinExistence type="predicted"/>
<dbReference type="AlphaFoldDB" id="A0A4R5LKJ2"/>
<dbReference type="EMBL" id="SMOD01000003">
    <property type="protein sequence ID" value="TDG10113.1"/>
    <property type="molecule type" value="Genomic_DNA"/>
</dbReference>
<evidence type="ECO:0000256" key="1">
    <source>
        <dbReference type="SAM" id="MobiDB-lite"/>
    </source>
</evidence>